<comment type="caution">
    <text evidence="2">The sequence shown here is derived from an EMBL/GenBank/DDBJ whole genome shotgun (WGS) entry which is preliminary data.</text>
</comment>
<dbReference type="Proteomes" id="UP001066276">
    <property type="component" value="Chromosome 8"/>
</dbReference>
<gene>
    <name evidence="2" type="ORF">NDU88_007947</name>
</gene>
<feature type="compositionally biased region" description="Low complexity" evidence="1">
    <location>
        <begin position="1"/>
        <end position="18"/>
    </location>
</feature>
<dbReference type="AlphaFoldDB" id="A0AAV7NXY8"/>
<reference evidence="2" key="1">
    <citation type="journal article" date="2022" name="bioRxiv">
        <title>Sequencing and chromosome-scale assembly of the giantPleurodeles waltlgenome.</title>
        <authorList>
            <person name="Brown T."/>
            <person name="Elewa A."/>
            <person name="Iarovenko S."/>
            <person name="Subramanian E."/>
            <person name="Araus A.J."/>
            <person name="Petzold A."/>
            <person name="Susuki M."/>
            <person name="Suzuki K.-i.T."/>
            <person name="Hayashi T."/>
            <person name="Toyoda A."/>
            <person name="Oliveira C."/>
            <person name="Osipova E."/>
            <person name="Leigh N.D."/>
            <person name="Simon A."/>
            <person name="Yun M.H."/>
        </authorList>
    </citation>
    <scope>NUCLEOTIDE SEQUENCE</scope>
    <source>
        <strain evidence="2">20211129_DDA</strain>
        <tissue evidence="2">Liver</tissue>
    </source>
</reference>
<evidence type="ECO:0000313" key="3">
    <source>
        <dbReference type="Proteomes" id="UP001066276"/>
    </source>
</evidence>
<protein>
    <submittedName>
        <fullName evidence="2">Uncharacterized protein</fullName>
    </submittedName>
</protein>
<organism evidence="2 3">
    <name type="scientific">Pleurodeles waltl</name>
    <name type="common">Iberian ribbed newt</name>
    <dbReference type="NCBI Taxonomy" id="8319"/>
    <lineage>
        <taxon>Eukaryota</taxon>
        <taxon>Metazoa</taxon>
        <taxon>Chordata</taxon>
        <taxon>Craniata</taxon>
        <taxon>Vertebrata</taxon>
        <taxon>Euteleostomi</taxon>
        <taxon>Amphibia</taxon>
        <taxon>Batrachia</taxon>
        <taxon>Caudata</taxon>
        <taxon>Salamandroidea</taxon>
        <taxon>Salamandridae</taxon>
        <taxon>Pleurodelinae</taxon>
        <taxon>Pleurodeles</taxon>
    </lineage>
</organism>
<proteinExistence type="predicted"/>
<feature type="region of interest" description="Disordered" evidence="1">
    <location>
        <begin position="1"/>
        <end position="21"/>
    </location>
</feature>
<feature type="region of interest" description="Disordered" evidence="1">
    <location>
        <begin position="40"/>
        <end position="82"/>
    </location>
</feature>
<sequence length="82" mass="8668">MSGSGPIGSRPGRGPRVRPFLRDGHRSCRQMTATLESSPQLLLGFPGGKENGARPRGALKKPQGCMPLRGETSVGCQLAKKP</sequence>
<name>A0AAV7NXY8_PLEWA</name>
<accession>A0AAV7NXY8</accession>
<evidence type="ECO:0000313" key="2">
    <source>
        <dbReference type="EMBL" id="KAJ1119762.1"/>
    </source>
</evidence>
<keyword evidence="3" id="KW-1185">Reference proteome</keyword>
<dbReference type="EMBL" id="JANPWB010000012">
    <property type="protein sequence ID" value="KAJ1119762.1"/>
    <property type="molecule type" value="Genomic_DNA"/>
</dbReference>
<evidence type="ECO:0000256" key="1">
    <source>
        <dbReference type="SAM" id="MobiDB-lite"/>
    </source>
</evidence>